<organism evidence="1">
    <name type="scientific">Lentinula edodes tobamo-like virus 1</name>
    <dbReference type="NCBI Taxonomy" id="2778983"/>
    <lineage>
        <taxon>Viruses</taxon>
        <taxon>Riboviria</taxon>
        <taxon>Orthornavirae</taxon>
        <taxon>Kitrinoviricota</taxon>
        <taxon>Alsuviricetes</taxon>
        <taxon>Martellivirales</taxon>
        <taxon>Virgaviridae</taxon>
        <taxon>Tobamovirus</taxon>
    </lineage>
</organism>
<protein>
    <submittedName>
        <fullName evidence="1">Uncharacterized protein</fullName>
    </submittedName>
</protein>
<reference evidence="1" key="1">
    <citation type="submission" date="2019-11" db="EMBL/GenBank/DDBJ databases">
        <title>High-throughput sequencing reveals mycoviral diversity and a harmful negative-stranded RNA virus LeNSRV1 in edible mushroom Lentinula edodes.</title>
        <authorList>
            <person name="Guo M."/>
            <person name="Bian Y."/>
            <person name="Xu Z."/>
        </authorList>
    </citation>
    <scope>NUCLEOTIDE SEQUENCE</scope>
    <source>
        <strain evidence="1">Le6WIL</strain>
    </source>
</reference>
<name>A0A7S6Z333_9VIRU</name>
<accession>A0A7S6Z333</accession>
<dbReference type="EMBL" id="MN744727">
    <property type="protein sequence ID" value="QOX06056.1"/>
    <property type="molecule type" value="Genomic_RNA"/>
</dbReference>
<proteinExistence type="predicted"/>
<sequence length="316" mass="33189">MSYTCICCGSSILDQAALSTHAVSCAGSIPAAIVASHPNLSLAQVVVTMSTQNSNPGGTGGAGGSLPPVPGFSDPLQALGIIKADIKGVEVSASAGGVCSFQDTYSFLEAAKLQTQCDLQPTSLYANLIMLCLLTDAGNDETLYTAPMQVREANSHAKHEVALKPLLAAVSVLRSRQITLRMFARGNGPMLRAFVDEADAFASIRQNGTPLSQKFNIPPAMWYAVSSFGQAYKPRHEWDSQAVEAAHLHEDAVTKLSGQSANAVQYFGLDPAGSLLPQLANKAYARSIASMDPKSRLALVQAGGGVQSHLQRMIGN</sequence>
<evidence type="ECO:0000313" key="1">
    <source>
        <dbReference type="EMBL" id="QOX06056.1"/>
    </source>
</evidence>